<feature type="compositionally biased region" description="Basic and acidic residues" evidence="3">
    <location>
        <begin position="98"/>
        <end position="111"/>
    </location>
</feature>
<gene>
    <name evidence="5" type="ORF">PVIIG_03031</name>
</gene>
<reference evidence="5 6" key="1">
    <citation type="submission" date="2011-08" db="EMBL/GenBank/DDBJ databases">
        <title>The Genome Sequence of Plasmodium vivax India VII.</title>
        <authorList>
            <consortium name="The Broad Institute Genome Sequencing Platform"/>
            <consortium name="The Broad Institute Genome Sequencing Center for Infectious Disease"/>
            <person name="Neafsey D."/>
            <person name="Carlton J."/>
            <person name="Barnwell J."/>
            <person name="Collins W."/>
            <person name="Escalante A."/>
            <person name="Mullikin J."/>
            <person name="Saul A."/>
            <person name="Guigo R."/>
            <person name="Camara F."/>
            <person name="Young S.K."/>
            <person name="Zeng Q."/>
            <person name="Gargeya S."/>
            <person name="Fitzgerald M."/>
            <person name="Haas B."/>
            <person name="Abouelleil A."/>
            <person name="Alvarado L."/>
            <person name="Arachchi H.M."/>
            <person name="Berlin A."/>
            <person name="Brown A."/>
            <person name="Chapman S.B."/>
            <person name="Chen Z."/>
            <person name="Dunbar C."/>
            <person name="Freedman E."/>
            <person name="Gearin G."/>
            <person name="Gellesch M."/>
            <person name="Goldberg J."/>
            <person name="Griggs A."/>
            <person name="Gujja S."/>
            <person name="Heiman D."/>
            <person name="Howarth C."/>
            <person name="Larson L."/>
            <person name="Lui A."/>
            <person name="MacDonald P.J.P."/>
            <person name="Montmayeur A."/>
            <person name="Murphy C."/>
            <person name="Neiman D."/>
            <person name="Pearson M."/>
            <person name="Priest M."/>
            <person name="Roberts A."/>
            <person name="Saif S."/>
            <person name="Shea T."/>
            <person name="Shenoy N."/>
            <person name="Sisk P."/>
            <person name="Stolte C."/>
            <person name="Sykes S."/>
            <person name="Wortman J."/>
            <person name="Nusbaum C."/>
            <person name="Birren B."/>
        </authorList>
    </citation>
    <scope>NUCLEOTIDE SEQUENCE [LARGE SCALE GENOMIC DNA]</scope>
    <source>
        <strain evidence="5 6">India VII</strain>
    </source>
</reference>
<dbReference type="InterPro" id="IPR006597">
    <property type="entry name" value="Sel1-like"/>
</dbReference>
<evidence type="ECO:0000256" key="3">
    <source>
        <dbReference type="SAM" id="MobiDB-lite"/>
    </source>
</evidence>
<keyword evidence="2" id="KW-0175">Coiled coil</keyword>
<feature type="region of interest" description="Disordered" evidence="3">
    <location>
        <begin position="775"/>
        <end position="799"/>
    </location>
</feature>
<evidence type="ECO:0008006" key="7">
    <source>
        <dbReference type="Google" id="ProtNLM"/>
    </source>
</evidence>
<dbReference type="PANTHER" id="PTHR11102:SF147">
    <property type="entry name" value="SEL1L ADAPTOR SUBUNIT OF ERAD E3 UBIQUITIN LIGASE"/>
    <property type="match status" value="1"/>
</dbReference>
<feature type="compositionally biased region" description="Basic and acidic residues" evidence="3">
    <location>
        <begin position="778"/>
        <end position="788"/>
    </location>
</feature>
<feature type="coiled-coil region" evidence="2">
    <location>
        <begin position="387"/>
        <end position="418"/>
    </location>
</feature>
<dbReference type="Pfam" id="PF08238">
    <property type="entry name" value="Sel1"/>
    <property type="match status" value="6"/>
</dbReference>
<dbReference type="Proteomes" id="UP000053562">
    <property type="component" value="Unassembled WGS sequence"/>
</dbReference>
<sequence length="799" mass="90751">MVKASSPLATLLLCALKTAHGYNVIESNTSFLSASKDAQVEGRIHKGGHLTDAGAGEAQWGEAAPVEWPGGGSALESAAALLKSSWAEQESSQVHHFGGGDHSGERPKEQGAQRSGGGGDGEDDRAKLFSLAMELKDGTNNRKKNVNKSIRIFEHLILGKRDSITSSSYYELGKIHFVGYQNYFFSYKRNLKLGIHFLERASRMRNPAALHFLSFIYFFEFNVEGVGDQKSSPAREPPREPTREPPHGSEKGDGKSGQKSGPPHGGEKAGEVPPGRKNKTSTGTRIDVRSPKRKYLTRGKTNSGSPTRTDPTASHHQPTSNPLTKTAMEYELQACSLNYTPSILTMAYRYLYGVNLKSSCEKAKDYYKRVAERVMDSDYINVPLSEMDVLNVENLSMQSEINEMRDNEEDVLEFLNEQIKGGDVMAMYDLGRKYKEERNFSKAFEYISQASEKNNALAQKELGIIYLYGYGTQRDVRKSIESFSKAATAGDVESKCYLGYIYYFVDEHRDVQQALKYLVEAANHDYGEAFFFLAEIILDVAIKKHHIADAVYRTIFKLYENAADLGYVQAYFREAQLYEIGKGVQASCLNAALSYKFVAESTMWTNQIREGMNYYVQKDYVRAFYTYALAAYEGYQVAQSNLIYIYRKNRFDRFIKPEKVMQMLHLLYKQGNCKALYEIGKIYQQENKDSVSVSYHKLGLNKGDLRNLLPLSAYYERNKDPDRALKYLNYFLKQRRREKPSSSTKVERMRTILESSLLYFRKFKLIFKSFYSARQKKGGGESVKREPTQGRNFKNKKKN</sequence>
<keyword evidence="4" id="KW-0732">Signal</keyword>
<feature type="compositionally biased region" description="Basic and acidic residues" evidence="3">
    <location>
        <begin position="236"/>
        <end position="256"/>
    </location>
</feature>
<dbReference type="OrthoDB" id="27934at2759"/>
<feature type="region of interest" description="Disordered" evidence="3">
    <location>
        <begin position="92"/>
        <end position="123"/>
    </location>
</feature>
<feature type="region of interest" description="Disordered" evidence="3">
    <location>
        <begin position="227"/>
        <end position="322"/>
    </location>
</feature>
<dbReference type="InterPro" id="IPR050767">
    <property type="entry name" value="Sel1_AlgK"/>
</dbReference>
<dbReference type="SMART" id="SM00671">
    <property type="entry name" value="SEL1"/>
    <property type="match status" value="7"/>
</dbReference>
<feature type="signal peptide" evidence="4">
    <location>
        <begin position="1"/>
        <end position="21"/>
    </location>
</feature>
<evidence type="ECO:0000313" key="5">
    <source>
        <dbReference type="EMBL" id="KMZ80664.1"/>
    </source>
</evidence>
<dbReference type="GO" id="GO:0036503">
    <property type="term" value="P:ERAD pathway"/>
    <property type="evidence" value="ECO:0007669"/>
    <property type="project" value="TreeGrafter"/>
</dbReference>
<name>A0A0J9SCI1_PLAVI</name>
<protein>
    <recommendedName>
        <fullName evidence="7">Ubiquitin-protein ligase</fullName>
    </recommendedName>
</protein>
<feature type="chain" id="PRO_5005322265" description="Ubiquitin-protein ligase" evidence="4">
    <location>
        <begin position="22"/>
        <end position="799"/>
    </location>
</feature>
<proteinExistence type="inferred from homology"/>
<accession>A0A0J9SCI1</accession>
<evidence type="ECO:0000256" key="2">
    <source>
        <dbReference type="SAM" id="Coils"/>
    </source>
</evidence>
<dbReference type="Gene3D" id="1.25.40.10">
    <property type="entry name" value="Tetratricopeptide repeat domain"/>
    <property type="match status" value="2"/>
</dbReference>
<organism evidence="5 6">
    <name type="scientific">Plasmodium vivax India VII</name>
    <dbReference type="NCBI Taxonomy" id="1077284"/>
    <lineage>
        <taxon>Eukaryota</taxon>
        <taxon>Sar</taxon>
        <taxon>Alveolata</taxon>
        <taxon>Apicomplexa</taxon>
        <taxon>Aconoidasida</taxon>
        <taxon>Haemosporida</taxon>
        <taxon>Plasmodiidae</taxon>
        <taxon>Plasmodium</taxon>
        <taxon>Plasmodium (Plasmodium)</taxon>
    </lineage>
</organism>
<dbReference type="EMBL" id="KQ234274">
    <property type="protein sequence ID" value="KMZ80664.1"/>
    <property type="molecule type" value="Genomic_DNA"/>
</dbReference>
<evidence type="ECO:0000256" key="4">
    <source>
        <dbReference type="SAM" id="SignalP"/>
    </source>
</evidence>
<feature type="compositionally biased region" description="Polar residues" evidence="3">
    <location>
        <begin position="299"/>
        <end position="322"/>
    </location>
</feature>
<dbReference type="SUPFAM" id="SSF81901">
    <property type="entry name" value="HCP-like"/>
    <property type="match status" value="3"/>
</dbReference>
<evidence type="ECO:0000256" key="1">
    <source>
        <dbReference type="ARBA" id="ARBA00038101"/>
    </source>
</evidence>
<dbReference type="PANTHER" id="PTHR11102">
    <property type="entry name" value="SEL-1-LIKE PROTEIN"/>
    <property type="match status" value="1"/>
</dbReference>
<dbReference type="AlphaFoldDB" id="A0A0J9SCI1"/>
<comment type="similarity">
    <text evidence="1">Belongs to the sel-1 family.</text>
</comment>
<dbReference type="GO" id="GO:0005789">
    <property type="term" value="C:endoplasmic reticulum membrane"/>
    <property type="evidence" value="ECO:0007669"/>
    <property type="project" value="TreeGrafter"/>
</dbReference>
<dbReference type="InterPro" id="IPR011990">
    <property type="entry name" value="TPR-like_helical_dom_sf"/>
</dbReference>
<evidence type="ECO:0000313" key="6">
    <source>
        <dbReference type="Proteomes" id="UP000053562"/>
    </source>
</evidence>